<dbReference type="EMBL" id="ML976763">
    <property type="protein sequence ID" value="KAF1965391.1"/>
    <property type="molecule type" value="Genomic_DNA"/>
</dbReference>
<keyword evidence="2" id="KW-1185">Reference proteome</keyword>
<dbReference type="Proteomes" id="UP000800036">
    <property type="component" value="Unassembled WGS sequence"/>
</dbReference>
<reference evidence="1" key="1">
    <citation type="journal article" date="2020" name="Stud. Mycol.">
        <title>101 Dothideomycetes genomes: a test case for predicting lifestyles and emergence of pathogens.</title>
        <authorList>
            <person name="Haridas S."/>
            <person name="Albert R."/>
            <person name="Binder M."/>
            <person name="Bloem J."/>
            <person name="Labutti K."/>
            <person name="Salamov A."/>
            <person name="Andreopoulos B."/>
            <person name="Baker S."/>
            <person name="Barry K."/>
            <person name="Bills G."/>
            <person name="Bluhm B."/>
            <person name="Cannon C."/>
            <person name="Castanera R."/>
            <person name="Culley D."/>
            <person name="Daum C."/>
            <person name="Ezra D."/>
            <person name="Gonzalez J."/>
            <person name="Henrissat B."/>
            <person name="Kuo A."/>
            <person name="Liang C."/>
            <person name="Lipzen A."/>
            <person name="Lutzoni F."/>
            <person name="Magnuson J."/>
            <person name="Mondo S."/>
            <person name="Nolan M."/>
            <person name="Ohm R."/>
            <person name="Pangilinan J."/>
            <person name="Park H.-J."/>
            <person name="Ramirez L."/>
            <person name="Alfaro M."/>
            <person name="Sun H."/>
            <person name="Tritt A."/>
            <person name="Yoshinaga Y."/>
            <person name="Zwiers L.-H."/>
            <person name="Turgeon B."/>
            <person name="Goodwin S."/>
            <person name="Spatafora J."/>
            <person name="Crous P."/>
            <person name="Grigoriev I."/>
        </authorList>
    </citation>
    <scope>NUCLEOTIDE SEQUENCE</scope>
    <source>
        <strain evidence="1">CBS 107.79</strain>
    </source>
</reference>
<evidence type="ECO:0000313" key="2">
    <source>
        <dbReference type="Proteomes" id="UP000800036"/>
    </source>
</evidence>
<accession>A0A6A5UKD6</accession>
<gene>
    <name evidence="1" type="ORF">BU23DRAFT_561132</name>
</gene>
<evidence type="ECO:0000313" key="1">
    <source>
        <dbReference type="EMBL" id="KAF1965391.1"/>
    </source>
</evidence>
<sequence>MGIHIYAGNRNYYLPQSIAIVWCPDLLNWGHTVSTRDLTNEIRRRLPSVIPNTVSKNLKTFFGLVQTQRDYRYTRDRLRDRINDFFHQDLSFLGLRPVGLPRARASFTALAGFADLSGSTELADVLLEVFNIQRDAVVDHERTSSIYDWYVALEQLQGLVDPREIDRCLRSLSRRRDNVHHHHVSRGGYDPQMERLLDKMDRMVNEMERGRNFNRGIAFPRSRTLPPMPPMQMLMPAAPAWASAYASPTLSAREDYFRDAEMEEVKERLENLEVGQQIQGMQLGLAPPSPGLAAIGWH</sequence>
<name>A0A6A5UKD6_9PLEO</name>
<proteinExistence type="predicted"/>
<dbReference type="AlphaFoldDB" id="A0A6A5UKD6"/>
<dbReference type="OrthoDB" id="10675285at2759"/>
<organism evidence="1 2">
    <name type="scientific">Bimuria novae-zelandiae CBS 107.79</name>
    <dbReference type="NCBI Taxonomy" id="1447943"/>
    <lineage>
        <taxon>Eukaryota</taxon>
        <taxon>Fungi</taxon>
        <taxon>Dikarya</taxon>
        <taxon>Ascomycota</taxon>
        <taxon>Pezizomycotina</taxon>
        <taxon>Dothideomycetes</taxon>
        <taxon>Pleosporomycetidae</taxon>
        <taxon>Pleosporales</taxon>
        <taxon>Massarineae</taxon>
        <taxon>Didymosphaeriaceae</taxon>
        <taxon>Bimuria</taxon>
    </lineage>
</organism>
<protein>
    <submittedName>
        <fullName evidence="1">Uncharacterized protein</fullName>
    </submittedName>
</protein>